<name>A0ACB0JK55_TRIPR</name>
<proteinExistence type="predicted"/>
<organism evidence="1 2">
    <name type="scientific">Trifolium pratense</name>
    <name type="common">Red clover</name>
    <dbReference type="NCBI Taxonomy" id="57577"/>
    <lineage>
        <taxon>Eukaryota</taxon>
        <taxon>Viridiplantae</taxon>
        <taxon>Streptophyta</taxon>
        <taxon>Embryophyta</taxon>
        <taxon>Tracheophyta</taxon>
        <taxon>Spermatophyta</taxon>
        <taxon>Magnoliopsida</taxon>
        <taxon>eudicotyledons</taxon>
        <taxon>Gunneridae</taxon>
        <taxon>Pentapetalae</taxon>
        <taxon>rosids</taxon>
        <taxon>fabids</taxon>
        <taxon>Fabales</taxon>
        <taxon>Fabaceae</taxon>
        <taxon>Papilionoideae</taxon>
        <taxon>50 kb inversion clade</taxon>
        <taxon>NPAAA clade</taxon>
        <taxon>Hologalegina</taxon>
        <taxon>IRL clade</taxon>
        <taxon>Trifolieae</taxon>
        <taxon>Trifolium</taxon>
    </lineage>
</organism>
<evidence type="ECO:0000313" key="1">
    <source>
        <dbReference type="EMBL" id="CAJ2644004.1"/>
    </source>
</evidence>
<gene>
    <name evidence="1" type="ORF">MILVUS5_LOCUS13130</name>
</gene>
<dbReference type="EMBL" id="CASHSV030000034">
    <property type="protein sequence ID" value="CAJ2644004.1"/>
    <property type="molecule type" value="Genomic_DNA"/>
</dbReference>
<accession>A0ACB0JK55</accession>
<keyword evidence="2" id="KW-1185">Reference proteome</keyword>
<reference evidence="1" key="1">
    <citation type="submission" date="2023-10" db="EMBL/GenBank/DDBJ databases">
        <authorList>
            <person name="Rodriguez Cubillos JULIANA M."/>
            <person name="De Vega J."/>
        </authorList>
    </citation>
    <scope>NUCLEOTIDE SEQUENCE</scope>
</reference>
<sequence length="225" mass="24796">MEPLISVIHMLFLTVALDIEYHHNMLLSHQKVNQKEVIVGWYSTGHGVNGGSALIHEFYSREVPNPIHLTVDTGFTTGGGTIKAHVSNNLTLGDRQIAAQFHEIPLDLRMVEAERVGFDILKATTVDKIPSDLEGMEASMEHLLALIDDISKYVDDVVEGRVAPDNKIGKFISDAVGSLPKLPPSDFDKLINDSLQDNLLMLYLSSITRTQLSLAEKLNTAAQIL</sequence>
<comment type="caution">
    <text evidence="1">The sequence shown here is derived from an EMBL/GenBank/DDBJ whole genome shotgun (WGS) entry which is preliminary data.</text>
</comment>
<evidence type="ECO:0000313" key="2">
    <source>
        <dbReference type="Proteomes" id="UP001177021"/>
    </source>
</evidence>
<protein>
    <submittedName>
        <fullName evidence="1">Uncharacterized protein</fullName>
    </submittedName>
</protein>
<dbReference type="Proteomes" id="UP001177021">
    <property type="component" value="Unassembled WGS sequence"/>
</dbReference>